<feature type="non-terminal residue" evidence="2">
    <location>
        <position position="1"/>
    </location>
</feature>
<dbReference type="EMBL" id="CAJVPZ010079900">
    <property type="protein sequence ID" value="CAG8807317.1"/>
    <property type="molecule type" value="Genomic_DNA"/>
</dbReference>
<organism evidence="2 3">
    <name type="scientific">Racocetra fulgida</name>
    <dbReference type="NCBI Taxonomy" id="60492"/>
    <lineage>
        <taxon>Eukaryota</taxon>
        <taxon>Fungi</taxon>
        <taxon>Fungi incertae sedis</taxon>
        <taxon>Mucoromycota</taxon>
        <taxon>Glomeromycotina</taxon>
        <taxon>Glomeromycetes</taxon>
        <taxon>Diversisporales</taxon>
        <taxon>Gigasporaceae</taxon>
        <taxon>Racocetra</taxon>
    </lineage>
</organism>
<feature type="compositionally biased region" description="Polar residues" evidence="1">
    <location>
        <begin position="1"/>
        <end position="13"/>
    </location>
</feature>
<feature type="region of interest" description="Disordered" evidence="1">
    <location>
        <begin position="1"/>
        <end position="24"/>
    </location>
</feature>
<sequence length="46" mass="5391">HDLNTFFTNSQDYLQDDPQDDSQNVVHDINTFFTNSQDDPQDDSQE</sequence>
<protein>
    <submittedName>
        <fullName evidence="2">16432_t:CDS:1</fullName>
    </submittedName>
</protein>
<name>A0A9N9K1C9_9GLOM</name>
<dbReference type="Proteomes" id="UP000789396">
    <property type="component" value="Unassembled WGS sequence"/>
</dbReference>
<feature type="non-terminal residue" evidence="2">
    <location>
        <position position="46"/>
    </location>
</feature>
<accession>A0A9N9K1C9</accession>
<dbReference type="AlphaFoldDB" id="A0A9N9K1C9"/>
<gene>
    <name evidence="2" type="ORF">RFULGI_LOCUS18372</name>
</gene>
<proteinExistence type="predicted"/>
<evidence type="ECO:0000256" key="1">
    <source>
        <dbReference type="SAM" id="MobiDB-lite"/>
    </source>
</evidence>
<dbReference type="OrthoDB" id="2488869at2759"/>
<comment type="caution">
    <text evidence="2">The sequence shown here is derived from an EMBL/GenBank/DDBJ whole genome shotgun (WGS) entry which is preliminary data.</text>
</comment>
<reference evidence="2" key="1">
    <citation type="submission" date="2021-06" db="EMBL/GenBank/DDBJ databases">
        <authorList>
            <person name="Kallberg Y."/>
            <person name="Tangrot J."/>
            <person name="Rosling A."/>
        </authorList>
    </citation>
    <scope>NUCLEOTIDE SEQUENCE</scope>
    <source>
        <strain evidence="2">IN212</strain>
    </source>
</reference>
<evidence type="ECO:0000313" key="3">
    <source>
        <dbReference type="Proteomes" id="UP000789396"/>
    </source>
</evidence>
<evidence type="ECO:0000313" key="2">
    <source>
        <dbReference type="EMBL" id="CAG8807317.1"/>
    </source>
</evidence>
<keyword evidence="3" id="KW-1185">Reference proteome</keyword>